<dbReference type="EMBL" id="JRKI01000034">
    <property type="protein sequence ID" value="KIZ15303.1"/>
    <property type="molecule type" value="Genomic_DNA"/>
</dbReference>
<proteinExistence type="predicted"/>
<protein>
    <recommendedName>
        <fullName evidence="3">Ferrous iron transport protein A</fullName>
    </recommendedName>
</protein>
<organism evidence="1 2">
    <name type="scientific">Streptomyces natalensis ATCC 27448</name>
    <dbReference type="NCBI Taxonomy" id="1240678"/>
    <lineage>
        <taxon>Bacteria</taxon>
        <taxon>Bacillati</taxon>
        <taxon>Actinomycetota</taxon>
        <taxon>Actinomycetes</taxon>
        <taxon>Kitasatosporales</taxon>
        <taxon>Streptomycetaceae</taxon>
        <taxon>Streptomyces</taxon>
    </lineage>
</organism>
<evidence type="ECO:0000313" key="1">
    <source>
        <dbReference type="EMBL" id="KIZ15303.1"/>
    </source>
</evidence>
<dbReference type="Proteomes" id="UP000032458">
    <property type="component" value="Unassembled WGS sequence"/>
</dbReference>
<dbReference type="AlphaFoldDB" id="A0A0D7CGI5"/>
<evidence type="ECO:0000313" key="2">
    <source>
        <dbReference type="Proteomes" id="UP000032458"/>
    </source>
</evidence>
<name>A0A0D7CGI5_9ACTN</name>
<accession>A0A0D7CGI5</accession>
<sequence>MPPGTRVTVIQDPSWDGPWQVEFQGTIDDLSAPEPVQHSLAREGELAYWVVFDEPQHDSSGDGPFRKAWIWDRYLKRIPEA</sequence>
<keyword evidence="2" id="KW-1185">Reference proteome</keyword>
<evidence type="ECO:0008006" key="3">
    <source>
        <dbReference type="Google" id="ProtNLM"/>
    </source>
</evidence>
<gene>
    <name evidence="1" type="ORF">SNA_27380</name>
</gene>
<comment type="caution">
    <text evidence="1">The sequence shown here is derived from an EMBL/GenBank/DDBJ whole genome shotgun (WGS) entry which is preliminary data.</text>
</comment>
<reference evidence="1 2" key="1">
    <citation type="submission" date="2014-09" db="EMBL/GenBank/DDBJ databases">
        <title>Draft genome sequence of Streptomyces natalensis ATCC 27448, producer of the antifungal pimaricin.</title>
        <authorList>
            <person name="Mendes M.V."/>
            <person name="Beites T."/>
            <person name="Pires S."/>
            <person name="Santos C.L."/>
            <person name="Moradas-Ferreira P."/>
        </authorList>
    </citation>
    <scope>NUCLEOTIDE SEQUENCE [LARGE SCALE GENOMIC DNA]</scope>
    <source>
        <strain evidence="1 2">ATCC 27448</strain>
    </source>
</reference>
<dbReference type="PATRIC" id="fig|1240678.4.peg.5827"/>